<comment type="subcellular location">
    <subcellularLocation>
        <location evidence="2">Membrane</location>
    </subcellularLocation>
</comment>
<accession>A0A6N9TNN3</accession>
<dbReference type="SMART" id="SM00388">
    <property type="entry name" value="HisKA"/>
    <property type="match status" value="1"/>
</dbReference>
<name>A0A6N9TNN3_DISTH</name>
<dbReference type="Gene3D" id="1.10.287.130">
    <property type="match status" value="1"/>
</dbReference>
<evidence type="ECO:0000256" key="3">
    <source>
        <dbReference type="ARBA" id="ARBA00012438"/>
    </source>
</evidence>
<dbReference type="SUPFAM" id="SSF47384">
    <property type="entry name" value="Homodimeric domain of signal transducing histidine kinase"/>
    <property type="match status" value="1"/>
</dbReference>
<dbReference type="SMART" id="SM00387">
    <property type="entry name" value="HATPase_c"/>
    <property type="match status" value="1"/>
</dbReference>
<reference evidence="13 14" key="1">
    <citation type="submission" date="2020-02" db="EMBL/GenBank/DDBJ databases">
        <title>Comparative genomics of sulfur disproportionating microorganisms.</title>
        <authorList>
            <person name="Ward L.M."/>
            <person name="Bertran E."/>
            <person name="Johnston D.T."/>
        </authorList>
    </citation>
    <scope>NUCLEOTIDE SEQUENCE [LARGE SCALE GENOMIC DNA]</scope>
    <source>
        <strain evidence="13 14">DSM 100025</strain>
    </source>
</reference>
<evidence type="ECO:0000256" key="1">
    <source>
        <dbReference type="ARBA" id="ARBA00000085"/>
    </source>
</evidence>
<organism evidence="13 14">
    <name type="scientific">Dissulfurirhabdus thermomarina</name>
    <dbReference type="NCBI Taxonomy" id="1765737"/>
    <lineage>
        <taxon>Bacteria</taxon>
        <taxon>Deltaproteobacteria</taxon>
        <taxon>Dissulfurirhabdaceae</taxon>
        <taxon>Dissulfurirhabdus</taxon>
    </lineage>
</organism>
<evidence type="ECO:0000256" key="4">
    <source>
        <dbReference type="ARBA" id="ARBA00022553"/>
    </source>
</evidence>
<evidence type="ECO:0000256" key="7">
    <source>
        <dbReference type="ARBA" id="ARBA00022777"/>
    </source>
</evidence>
<dbReference type="EMBL" id="JAAGRR010000093">
    <property type="protein sequence ID" value="NDY42865.1"/>
    <property type="molecule type" value="Genomic_DNA"/>
</dbReference>
<dbReference type="Gene3D" id="6.10.340.10">
    <property type="match status" value="1"/>
</dbReference>
<dbReference type="AlphaFoldDB" id="A0A6N9TNN3"/>
<dbReference type="InterPro" id="IPR036890">
    <property type="entry name" value="HATPase_C_sf"/>
</dbReference>
<dbReference type="PRINTS" id="PR00344">
    <property type="entry name" value="BCTRLSENSOR"/>
</dbReference>
<dbReference type="GO" id="GO:0005524">
    <property type="term" value="F:ATP binding"/>
    <property type="evidence" value="ECO:0007669"/>
    <property type="project" value="UniProtKB-KW"/>
</dbReference>
<dbReference type="Proteomes" id="UP000469346">
    <property type="component" value="Unassembled WGS sequence"/>
</dbReference>
<dbReference type="PROSITE" id="PS50109">
    <property type="entry name" value="HIS_KIN"/>
    <property type="match status" value="1"/>
</dbReference>
<evidence type="ECO:0000259" key="11">
    <source>
        <dbReference type="PROSITE" id="PS50109"/>
    </source>
</evidence>
<dbReference type="Gene3D" id="3.30.565.10">
    <property type="entry name" value="Histidine kinase-like ATPase, C-terminal domain"/>
    <property type="match status" value="1"/>
</dbReference>
<dbReference type="CDD" id="cd06225">
    <property type="entry name" value="HAMP"/>
    <property type="match status" value="1"/>
</dbReference>
<evidence type="ECO:0000313" key="13">
    <source>
        <dbReference type="EMBL" id="NDY42865.1"/>
    </source>
</evidence>
<comment type="caution">
    <text evidence="13">The sequence shown here is derived from an EMBL/GenBank/DDBJ whole genome shotgun (WGS) entry which is preliminary data.</text>
</comment>
<dbReference type="PANTHER" id="PTHR43065">
    <property type="entry name" value="SENSOR HISTIDINE KINASE"/>
    <property type="match status" value="1"/>
</dbReference>
<dbReference type="EC" id="2.7.13.3" evidence="3"/>
<proteinExistence type="predicted"/>
<keyword evidence="10" id="KW-1133">Transmembrane helix</keyword>
<keyword evidence="7" id="KW-0418">Kinase</keyword>
<sequence>MRRRTAIVLAAFLLLSLAGGWSVLAALDASARAVRRLLALHRSELLRETLLVQAKRVQNDLALHDTPSEPPLADIVDHARDLEGIIASCGGCHHAPPVRRRLRRLKSAADAYKWSLSRVFTLRANQARIAAATDQARRLGEGLVAEARRMRQAGAARIDRETPEVLAAMRRSRRVILALALAGPLVCLCLAALFFRFTAGQLRRLLHAARRIREGDLDHRVPPLRDEFGELAGAFNDMAAALEEQIQKARRAQQLAVCGEMATRLAHEIKNPLAGIRASMEVLAEDPDIPPADRPILERVLAEVERVHRLTRNLLDFARPPAPSPAPFQLPEIVEQALTFACREPGGGEVRVERRYDEDLPEVTADPAQVQQVFLNLFLNAVEAMPAGGTLQVRLRAVDGGARVAAEVSDTGGGVPPGELHRIFEPFFTTKHKGTGLGLTITHNLVTANGGDIQARANPGGGMTFAVILPARRKDPP</sequence>
<dbReference type="GO" id="GO:0016020">
    <property type="term" value="C:membrane"/>
    <property type="evidence" value="ECO:0007669"/>
    <property type="project" value="UniProtKB-SubCell"/>
</dbReference>
<evidence type="ECO:0000256" key="5">
    <source>
        <dbReference type="ARBA" id="ARBA00022679"/>
    </source>
</evidence>
<dbReference type="SUPFAM" id="SSF158472">
    <property type="entry name" value="HAMP domain-like"/>
    <property type="match status" value="1"/>
</dbReference>
<gene>
    <name evidence="13" type="ORF">G3N55_08415</name>
</gene>
<feature type="domain" description="HAMP" evidence="12">
    <location>
        <begin position="196"/>
        <end position="247"/>
    </location>
</feature>
<dbReference type="InterPro" id="IPR004358">
    <property type="entry name" value="Sig_transdc_His_kin-like_C"/>
</dbReference>
<dbReference type="PROSITE" id="PS50885">
    <property type="entry name" value="HAMP"/>
    <property type="match status" value="1"/>
</dbReference>
<dbReference type="PANTHER" id="PTHR43065:SF10">
    <property type="entry name" value="PEROXIDE STRESS-ACTIVATED HISTIDINE KINASE MAK3"/>
    <property type="match status" value="1"/>
</dbReference>
<feature type="transmembrane region" description="Helical" evidence="10">
    <location>
        <begin position="175"/>
        <end position="195"/>
    </location>
</feature>
<feature type="domain" description="Histidine kinase" evidence="11">
    <location>
        <begin position="264"/>
        <end position="473"/>
    </location>
</feature>
<evidence type="ECO:0000313" key="14">
    <source>
        <dbReference type="Proteomes" id="UP000469346"/>
    </source>
</evidence>
<evidence type="ECO:0000256" key="2">
    <source>
        <dbReference type="ARBA" id="ARBA00004370"/>
    </source>
</evidence>
<evidence type="ECO:0000256" key="10">
    <source>
        <dbReference type="SAM" id="Phobius"/>
    </source>
</evidence>
<evidence type="ECO:0000259" key="12">
    <source>
        <dbReference type="PROSITE" id="PS50885"/>
    </source>
</evidence>
<dbReference type="InterPro" id="IPR005467">
    <property type="entry name" value="His_kinase_dom"/>
</dbReference>
<dbReference type="InterPro" id="IPR003661">
    <property type="entry name" value="HisK_dim/P_dom"/>
</dbReference>
<dbReference type="Pfam" id="PF00672">
    <property type="entry name" value="HAMP"/>
    <property type="match status" value="1"/>
</dbReference>
<dbReference type="InterPro" id="IPR003594">
    <property type="entry name" value="HATPase_dom"/>
</dbReference>
<evidence type="ECO:0000256" key="6">
    <source>
        <dbReference type="ARBA" id="ARBA00022741"/>
    </source>
</evidence>
<keyword evidence="14" id="KW-1185">Reference proteome</keyword>
<dbReference type="InterPro" id="IPR003660">
    <property type="entry name" value="HAMP_dom"/>
</dbReference>
<dbReference type="Pfam" id="PF02518">
    <property type="entry name" value="HATPase_c"/>
    <property type="match status" value="1"/>
</dbReference>
<keyword evidence="6" id="KW-0547">Nucleotide-binding</keyword>
<evidence type="ECO:0000256" key="9">
    <source>
        <dbReference type="ARBA" id="ARBA00023012"/>
    </source>
</evidence>
<keyword evidence="10" id="KW-0812">Transmembrane</keyword>
<dbReference type="RefSeq" id="WP_163298994.1">
    <property type="nucleotide sequence ID" value="NZ_JAAGRR010000093.1"/>
</dbReference>
<dbReference type="InterPro" id="IPR010916">
    <property type="entry name" value="TonB_box_CS"/>
</dbReference>
<dbReference type="SUPFAM" id="SSF55874">
    <property type="entry name" value="ATPase domain of HSP90 chaperone/DNA topoisomerase II/histidine kinase"/>
    <property type="match status" value="1"/>
</dbReference>
<dbReference type="GO" id="GO:0000155">
    <property type="term" value="F:phosphorelay sensor kinase activity"/>
    <property type="evidence" value="ECO:0007669"/>
    <property type="project" value="InterPro"/>
</dbReference>
<evidence type="ECO:0000256" key="8">
    <source>
        <dbReference type="ARBA" id="ARBA00022840"/>
    </source>
</evidence>
<keyword evidence="9" id="KW-0902">Two-component regulatory system</keyword>
<keyword evidence="5" id="KW-0808">Transferase</keyword>
<dbReference type="PROSITE" id="PS00430">
    <property type="entry name" value="TONB_DEPENDENT_REC_1"/>
    <property type="match status" value="1"/>
</dbReference>
<dbReference type="CDD" id="cd00082">
    <property type="entry name" value="HisKA"/>
    <property type="match status" value="1"/>
</dbReference>
<protein>
    <recommendedName>
        <fullName evidence="3">histidine kinase</fullName>
        <ecNumber evidence="3">2.7.13.3</ecNumber>
    </recommendedName>
</protein>
<keyword evidence="4" id="KW-0597">Phosphoprotein</keyword>
<dbReference type="Pfam" id="PF00512">
    <property type="entry name" value="HisKA"/>
    <property type="match status" value="1"/>
</dbReference>
<keyword evidence="10" id="KW-0472">Membrane</keyword>
<keyword evidence="8" id="KW-0067">ATP-binding</keyword>
<dbReference type="SMART" id="SM00304">
    <property type="entry name" value="HAMP"/>
    <property type="match status" value="1"/>
</dbReference>
<dbReference type="InterPro" id="IPR036097">
    <property type="entry name" value="HisK_dim/P_sf"/>
</dbReference>
<comment type="catalytic activity">
    <reaction evidence="1">
        <text>ATP + protein L-histidine = ADP + protein N-phospho-L-histidine.</text>
        <dbReference type="EC" id="2.7.13.3"/>
    </reaction>
</comment>